<organism evidence="2 3">
    <name type="scientific">Pseudocercospora musae</name>
    <dbReference type="NCBI Taxonomy" id="113226"/>
    <lineage>
        <taxon>Eukaryota</taxon>
        <taxon>Fungi</taxon>
        <taxon>Dikarya</taxon>
        <taxon>Ascomycota</taxon>
        <taxon>Pezizomycotina</taxon>
        <taxon>Dothideomycetes</taxon>
        <taxon>Dothideomycetidae</taxon>
        <taxon>Mycosphaerellales</taxon>
        <taxon>Mycosphaerellaceae</taxon>
        <taxon>Pseudocercospora</taxon>
    </lineage>
</organism>
<sequence length="517" mass="58019">MPSTSAHRVYDMAAVSHGVRLTARDNAISSPSEPISSSDKTQSHHQSSFYAVSTFIPLIKATNRVVDPTSAVMDEDPPCFFLTRLPGELRALIYEHVLTFERPLKLRQVVAGSPNTGILRANRQIHNEALSVLYDLNNILVARNDFCHYTDHDLQTPFRRDQVRHLLVKNFSQSIKCSSYSGGNHMYLAGCCEVCQPTAVGFINALSELPRLQSVVVDHHFHQSEFGYMKDVIRRNGMLEPLRRNRSLQCTGLGQWRLQGTSIAEKLTITFADVALNTLWTIFSSFGNMLSIYGIPNEPQILEGLREDINRDLPDKLFFLHCARKYVLWPVVFEKIAETWKAVDDAKAESRDASEELEALTDEVLRFCRGHTAEDARMQLQLLRVEEARLTEIMRIVMGHSKARSGICLSTLQIGTGQKTIAPSTPMQTGKEKRLTLPPPINGIPSSLFLQALTCWYLDVSIENGNDHDEGKKLYKIAASTSWASSTSILPKPVCQQKDESDQGRTVDRTRAETCVS</sequence>
<reference evidence="2 3" key="1">
    <citation type="submission" date="2015-07" db="EMBL/GenBank/DDBJ databases">
        <title>Comparative genomics of the Sigatoka disease complex on banana suggests a link between parallel evolutionary changes in Pseudocercospora fijiensis and Pseudocercospora eumusae and increased virulence on the banana host.</title>
        <authorList>
            <person name="Chang T.-C."/>
            <person name="Salvucci A."/>
            <person name="Crous P.W."/>
            <person name="Stergiopoulos I."/>
        </authorList>
    </citation>
    <scope>NUCLEOTIDE SEQUENCE [LARGE SCALE GENOMIC DNA]</scope>
    <source>
        <strain evidence="2 3">CBS 116634</strain>
    </source>
</reference>
<gene>
    <name evidence="2" type="ORF">AC579_5321</name>
</gene>
<protein>
    <recommendedName>
        <fullName evidence="4">F-box domain-containing protein</fullName>
    </recommendedName>
</protein>
<dbReference type="OrthoDB" id="62952at2759"/>
<dbReference type="PANTHER" id="PTHR42085">
    <property type="entry name" value="F-BOX DOMAIN-CONTAINING PROTEIN"/>
    <property type="match status" value="1"/>
</dbReference>
<accession>A0A139ISS2</accession>
<dbReference type="PANTHER" id="PTHR42085:SF1">
    <property type="entry name" value="F-BOX DOMAIN-CONTAINING PROTEIN"/>
    <property type="match status" value="1"/>
</dbReference>
<dbReference type="InterPro" id="IPR038883">
    <property type="entry name" value="AN11006-like"/>
</dbReference>
<evidence type="ECO:0000256" key="1">
    <source>
        <dbReference type="SAM" id="MobiDB-lite"/>
    </source>
</evidence>
<feature type="region of interest" description="Disordered" evidence="1">
    <location>
        <begin position="494"/>
        <end position="517"/>
    </location>
</feature>
<name>A0A139ISS2_9PEZI</name>
<dbReference type="EMBL" id="LFZO01000014">
    <property type="protein sequence ID" value="KXT17801.1"/>
    <property type="molecule type" value="Genomic_DNA"/>
</dbReference>
<evidence type="ECO:0008006" key="4">
    <source>
        <dbReference type="Google" id="ProtNLM"/>
    </source>
</evidence>
<comment type="caution">
    <text evidence="2">The sequence shown here is derived from an EMBL/GenBank/DDBJ whole genome shotgun (WGS) entry which is preliminary data.</text>
</comment>
<feature type="compositionally biased region" description="Basic and acidic residues" evidence="1">
    <location>
        <begin position="497"/>
        <end position="517"/>
    </location>
</feature>
<dbReference type="AlphaFoldDB" id="A0A139ISS2"/>
<keyword evidence="3" id="KW-1185">Reference proteome</keyword>
<proteinExistence type="predicted"/>
<evidence type="ECO:0000313" key="3">
    <source>
        <dbReference type="Proteomes" id="UP000073492"/>
    </source>
</evidence>
<evidence type="ECO:0000313" key="2">
    <source>
        <dbReference type="EMBL" id="KXT17801.1"/>
    </source>
</evidence>
<dbReference type="Proteomes" id="UP000073492">
    <property type="component" value="Unassembled WGS sequence"/>
</dbReference>